<sequence>MFLTISLFLVIDNNTNKARKK</sequence>
<evidence type="ECO:0000313" key="1">
    <source>
        <dbReference type="EMBL" id="JAD41129.1"/>
    </source>
</evidence>
<dbReference type="EMBL" id="GBRH01256766">
    <property type="protein sequence ID" value="JAD41129.1"/>
    <property type="molecule type" value="Transcribed_RNA"/>
</dbReference>
<reference evidence="1" key="2">
    <citation type="journal article" date="2015" name="Data Brief">
        <title>Shoot transcriptome of the giant reed, Arundo donax.</title>
        <authorList>
            <person name="Barrero R.A."/>
            <person name="Guerrero F.D."/>
            <person name="Moolhuijzen P."/>
            <person name="Goolsby J.A."/>
            <person name="Tidwell J."/>
            <person name="Bellgard S.E."/>
            <person name="Bellgard M.I."/>
        </authorList>
    </citation>
    <scope>NUCLEOTIDE SEQUENCE</scope>
    <source>
        <tissue evidence="1">Shoot tissue taken approximately 20 cm above the soil surface</tissue>
    </source>
</reference>
<name>A0A0A8ZP21_ARUDO</name>
<organism evidence="1">
    <name type="scientific">Arundo donax</name>
    <name type="common">Giant reed</name>
    <name type="synonym">Donax arundinaceus</name>
    <dbReference type="NCBI Taxonomy" id="35708"/>
    <lineage>
        <taxon>Eukaryota</taxon>
        <taxon>Viridiplantae</taxon>
        <taxon>Streptophyta</taxon>
        <taxon>Embryophyta</taxon>
        <taxon>Tracheophyta</taxon>
        <taxon>Spermatophyta</taxon>
        <taxon>Magnoliopsida</taxon>
        <taxon>Liliopsida</taxon>
        <taxon>Poales</taxon>
        <taxon>Poaceae</taxon>
        <taxon>PACMAD clade</taxon>
        <taxon>Arundinoideae</taxon>
        <taxon>Arundineae</taxon>
        <taxon>Arundo</taxon>
    </lineage>
</organism>
<proteinExistence type="predicted"/>
<accession>A0A0A8ZP21</accession>
<dbReference type="AlphaFoldDB" id="A0A0A8ZP21"/>
<reference evidence="1" key="1">
    <citation type="submission" date="2014-09" db="EMBL/GenBank/DDBJ databases">
        <authorList>
            <person name="Magalhaes I.L.F."/>
            <person name="Oliveira U."/>
            <person name="Santos F.R."/>
            <person name="Vidigal T.H.D.A."/>
            <person name="Brescovit A.D."/>
            <person name="Santos A.J."/>
        </authorList>
    </citation>
    <scope>NUCLEOTIDE SEQUENCE</scope>
    <source>
        <tissue evidence="1">Shoot tissue taken approximately 20 cm above the soil surface</tissue>
    </source>
</reference>
<protein>
    <submittedName>
        <fullName evidence="1">Uncharacterized protein</fullName>
    </submittedName>
</protein>